<dbReference type="EMBL" id="CM007904">
    <property type="protein sequence ID" value="OTF96031.1"/>
    <property type="molecule type" value="Genomic_DNA"/>
</dbReference>
<dbReference type="InParanoid" id="A0A251SBV7"/>
<proteinExistence type="predicted"/>
<accession>A0A251SBV7</accession>
<dbReference type="Proteomes" id="UP000215914">
    <property type="component" value="Chromosome 15"/>
</dbReference>
<evidence type="ECO:0000313" key="2">
    <source>
        <dbReference type="Proteomes" id="UP000215914"/>
    </source>
</evidence>
<name>A0A251SBV7_HELAN</name>
<evidence type="ECO:0000313" key="1">
    <source>
        <dbReference type="EMBL" id="OTF96031.1"/>
    </source>
</evidence>
<reference evidence="2" key="1">
    <citation type="journal article" date="2017" name="Nature">
        <title>The sunflower genome provides insights into oil metabolism, flowering and Asterid evolution.</title>
        <authorList>
            <person name="Badouin H."/>
            <person name="Gouzy J."/>
            <person name="Grassa C.J."/>
            <person name="Murat F."/>
            <person name="Staton S.E."/>
            <person name="Cottret L."/>
            <person name="Lelandais-Briere C."/>
            <person name="Owens G.L."/>
            <person name="Carrere S."/>
            <person name="Mayjonade B."/>
            <person name="Legrand L."/>
            <person name="Gill N."/>
            <person name="Kane N.C."/>
            <person name="Bowers J.E."/>
            <person name="Hubner S."/>
            <person name="Bellec A."/>
            <person name="Berard A."/>
            <person name="Berges H."/>
            <person name="Blanchet N."/>
            <person name="Boniface M.C."/>
            <person name="Brunel D."/>
            <person name="Catrice O."/>
            <person name="Chaidir N."/>
            <person name="Claudel C."/>
            <person name="Donnadieu C."/>
            <person name="Faraut T."/>
            <person name="Fievet G."/>
            <person name="Helmstetter N."/>
            <person name="King M."/>
            <person name="Knapp S.J."/>
            <person name="Lai Z."/>
            <person name="Le Paslier M.C."/>
            <person name="Lippi Y."/>
            <person name="Lorenzon L."/>
            <person name="Mandel J.R."/>
            <person name="Marage G."/>
            <person name="Marchand G."/>
            <person name="Marquand E."/>
            <person name="Bret-Mestries E."/>
            <person name="Morien E."/>
            <person name="Nambeesan S."/>
            <person name="Nguyen T."/>
            <person name="Pegot-Espagnet P."/>
            <person name="Pouilly N."/>
            <person name="Raftis F."/>
            <person name="Sallet E."/>
            <person name="Schiex T."/>
            <person name="Thomas J."/>
            <person name="Vandecasteele C."/>
            <person name="Vares D."/>
            <person name="Vear F."/>
            <person name="Vautrin S."/>
            <person name="Crespi M."/>
            <person name="Mangin B."/>
            <person name="Burke J.M."/>
            <person name="Salse J."/>
            <person name="Munos S."/>
            <person name="Vincourt P."/>
            <person name="Rieseberg L.H."/>
            <person name="Langlade N.B."/>
        </authorList>
    </citation>
    <scope>NUCLEOTIDE SEQUENCE [LARGE SCALE GENOMIC DNA]</scope>
    <source>
        <strain evidence="2">cv. SF193</strain>
    </source>
</reference>
<dbReference type="AlphaFoldDB" id="A0A251SBV7"/>
<keyword evidence="2" id="KW-1185">Reference proteome</keyword>
<protein>
    <submittedName>
        <fullName evidence="1">Uncharacterized protein</fullName>
    </submittedName>
</protein>
<gene>
    <name evidence="1" type="ORF">HannXRQ_Chr15g0489631</name>
</gene>
<organism evidence="1 2">
    <name type="scientific">Helianthus annuus</name>
    <name type="common">Common sunflower</name>
    <dbReference type="NCBI Taxonomy" id="4232"/>
    <lineage>
        <taxon>Eukaryota</taxon>
        <taxon>Viridiplantae</taxon>
        <taxon>Streptophyta</taxon>
        <taxon>Embryophyta</taxon>
        <taxon>Tracheophyta</taxon>
        <taxon>Spermatophyta</taxon>
        <taxon>Magnoliopsida</taxon>
        <taxon>eudicotyledons</taxon>
        <taxon>Gunneridae</taxon>
        <taxon>Pentapetalae</taxon>
        <taxon>asterids</taxon>
        <taxon>campanulids</taxon>
        <taxon>Asterales</taxon>
        <taxon>Asteraceae</taxon>
        <taxon>Asteroideae</taxon>
        <taxon>Heliantheae alliance</taxon>
        <taxon>Heliantheae</taxon>
        <taxon>Helianthus</taxon>
    </lineage>
</organism>
<sequence length="97" mass="11519">MKLDFPSSDDTTDFSFPEVEIGFPTVVAMVVPLFFRQPPPMGTLRRAPPLVQGCSCCSSKTLCGRSHTVDILASGGRRWWGWGWVRWLWWWWWWWRW</sequence>